<accession>A0A914PW04</accession>
<sequence>MKQFSIHFIIRTSLLTILAALILRKIYIGNLAMKYVSKCQSEVTFEAMINDKNFANIIKTFSDIEPQLIVIQNQHAINMTFNWLCNTKNMKGVHNRTVIVTIDEESKMKLDLFWPKITKLYWPIDCLKDPFNYGDGRYQLFYLFRSNLARAFLEFGKSFWMIQQDTFWRESLLDQNIESSDSSADIIFDRAAETSGNLIAGGYYLARPTCSSKAFFKQLATDLIEFYTPDNTYMTMLCANKGLAKCGQIPFSLITNWIWLYEPSRFKNVKDIPVLIQFDGDTKLGGKLGKMKSLGFYFVNSDGNTCNSSAVEAAQDAVYSRHKNIEVKNIPISYSHIQFGVYQWFIDQFYKSSITKSFLEKIIFPYAHYFMITL</sequence>
<name>A0A914PW04_9BILA</name>
<dbReference type="AlphaFoldDB" id="A0A914PW04"/>
<keyword evidence="2" id="KW-1185">Reference proteome</keyword>
<evidence type="ECO:0000313" key="3">
    <source>
        <dbReference type="WBParaSite" id="PDA_v2.g19012.t1"/>
    </source>
</evidence>
<dbReference type="Pfam" id="PF03407">
    <property type="entry name" value="Nucleotid_trans"/>
    <property type="match status" value="1"/>
</dbReference>
<organism evidence="2 3">
    <name type="scientific">Panagrolaimus davidi</name>
    <dbReference type="NCBI Taxonomy" id="227884"/>
    <lineage>
        <taxon>Eukaryota</taxon>
        <taxon>Metazoa</taxon>
        <taxon>Ecdysozoa</taxon>
        <taxon>Nematoda</taxon>
        <taxon>Chromadorea</taxon>
        <taxon>Rhabditida</taxon>
        <taxon>Tylenchina</taxon>
        <taxon>Panagrolaimomorpha</taxon>
        <taxon>Panagrolaimoidea</taxon>
        <taxon>Panagrolaimidae</taxon>
        <taxon>Panagrolaimus</taxon>
    </lineage>
</organism>
<proteinExistence type="predicted"/>
<dbReference type="WBParaSite" id="PDA_v2.g19012.t1">
    <property type="protein sequence ID" value="PDA_v2.g19012.t1"/>
    <property type="gene ID" value="PDA_v2.g19012"/>
</dbReference>
<evidence type="ECO:0000259" key="1">
    <source>
        <dbReference type="Pfam" id="PF03407"/>
    </source>
</evidence>
<reference evidence="3" key="1">
    <citation type="submission" date="2022-11" db="UniProtKB">
        <authorList>
            <consortium name="WormBaseParasite"/>
        </authorList>
    </citation>
    <scope>IDENTIFICATION</scope>
</reference>
<feature type="domain" description="Nucleotide-diphospho-sugar transferase" evidence="1">
    <location>
        <begin position="93"/>
        <end position="290"/>
    </location>
</feature>
<dbReference type="Proteomes" id="UP000887578">
    <property type="component" value="Unplaced"/>
</dbReference>
<protein>
    <submittedName>
        <fullName evidence="3">Nucleotide-diphospho-sugar transferase domain-containing protein</fullName>
    </submittedName>
</protein>
<evidence type="ECO:0000313" key="2">
    <source>
        <dbReference type="Proteomes" id="UP000887578"/>
    </source>
</evidence>
<dbReference type="PANTHER" id="PTHR31967">
    <property type="entry name" value="GROUNDHOG (HEDGEHOG-LIKE FAMILY)-RELATED"/>
    <property type="match status" value="1"/>
</dbReference>
<dbReference type="InterPro" id="IPR005069">
    <property type="entry name" value="Nucl-diP-sugar_transferase"/>
</dbReference>
<dbReference type="PANTHER" id="PTHR31967:SF9">
    <property type="entry name" value="NUCLEOTIDE-DIPHOSPHO-SUGAR TRANSFERASE DOMAIN-CONTAINING PROTEIN"/>
    <property type="match status" value="1"/>
</dbReference>